<dbReference type="Pfam" id="PF00593">
    <property type="entry name" value="TonB_dep_Rec_b-barrel"/>
    <property type="match status" value="1"/>
</dbReference>
<keyword evidence="4" id="KW-0812">Transmembrane</keyword>
<comment type="caution">
    <text evidence="10">The sequence shown here is derived from an EMBL/GenBank/DDBJ whole genome shotgun (WGS) entry which is preliminary data.</text>
</comment>
<keyword evidence="7" id="KW-0998">Cell outer membrane</keyword>
<feature type="chain" id="PRO_5046515962" evidence="8">
    <location>
        <begin position="20"/>
        <end position="643"/>
    </location>
</feature>
<evidence type="ECO:0000256" key="5">
    <source>
        <dbReference type="ARBA" id="ARBA00023077"/>
    </source>
</evidence>
<evidence type="ECO:0000256" key="6">
    <source>
        <dbReference type="ARBA" id="ARBA00023136"/>
    </source>
</evidence>
<keyword evidence="2" id="KW-0813">Transport</keyword>
<feature type="signal peptide" evidence="8">
    <location>
        <begin position="1"/>
        <end position="19"/>
    </location>
</feature>
<keyword evidence="11" id="KW-1185">Reference proteome</keyword>
<feature type="domain" description="TonB-dependent receptor-like beta-barrel" evidence="9">
    <location>
        <begin position="209"/>
        <end position="613"/>
    </location>
</feature>
<proteinExistence type="predicted"/>
<name>A0ABV6PG05_9SPHN</name>
<keyword evidence="10" id="KW-0675">Receptor</keyword>
<dbReference type="Proteomes" id="UP001589943">
    <property type="component" value="Unassembled WGS sequence"/>
</dbReference>
<evidence type="ECO:0000256" key="7">
    <source>
        <dbReference type="ARBA" id="ARBA00023237"/>
    </source>
</evidence>
<evidence type="ECO:0000313" key="10">
    <source>
        <dbReference type="EMBL" id="MFC0588766.1"/>
    </source>
</evidence>
<keyword evidence="3" id="KW-1134">Transmembrane beta strand</keyword>
<dbReference type="InterPro" id="IPR039426">
    <property type="entry name" value="TonB-dep_rcpt-like"/>
</dbReference>
<dbReference type="RefSeq" id="WP_379480255.1">
    <property type="nucleotide sequence ID" value="NZ_JBHLTL010000001.1"/>
</dbReference>
<keyword evidence="8" id="KW-0732">Signal</keyword>
<dbReference type="SUPFAM" id="SSF56935">
    <property type="entry name" value="Porins"/>
    <property type="match status" value="1"/>
</dbReference>
<evidence type="ECO:0000313" key="11">
    <source>
        <dbReference type="Proteomes" id="UP001589943"/>
    </source>
</evidence>
<reference evidence="10 11" key="1">
    <citation type="submission" date="2024-09" db="EMBL/GenBank/DDBJ databases">
        <authorList>
            <person name="Sun Q."/>
            <person name="Mori K."/>
        </authorList>
    </citation>
    <scope>NUCLEOTIDE SEQUENCE [LARGE SCALE GENOMIC DNA]</scope>
    <source>
        <strain evidence="10 11">NCAIM B.02537</strain>
    </source>
</reference>
<dbReference type="InterPro" id="IPR000531">
    <property type="entry name" value="Beta-barrel_TonB"/>
</dbReference>
<evidence type="ECO:0000256" key="3">
    <source>
        <dbReference type="ARBA" id="ARBA00022452"/>
    </source>
</evidence>
<evidence type="ECO:0000256" key="8">
    <source>
        <dbReference type="SAM" id="SignalP"/>
    </source>
</evidence>
<evidence type="ECO:0000256" key="4">
    <source>
        <dbReference type="ARBA" id="ARBA00022692"/>
    </source>
</evidence>
<keyword evidence="6" id="KW-0472">Membrane</keyword>
<protein>
    <submittedName>
        <fullName evidence="10">TonB-dependent siderophore receptor</fullName>
    </submittedName>
</protein>
<dbReference type="PANTHER" id="PTHR32552">
    <property type="entry name" value="FERRICHROME IRON RECEPTOR-RELATED"/>
    <property type="match status" value="1"/>
</dbReference>
<organism evidence="10 11">
    <name type="scientific">Novosphingobium aquiterrae</name>
    <dbReference type="NCBI Taxonomy" id="624388"/>
    <lineage>
        <taxon>Bacteria</taxon>
        <taxon>Pseudomonadati</taxon>
        <taxon>Pseudomonadota</taxon>
        <taxon>Alphaproteobacteria</taxon>
        <taxon>Sphingomonadales</taxon>
        <taxon>Sphingomonadaceae</taxon>
        <taxon>Novosphingobium</taxon>
    </lineage>
</organism>
<dbReference type="InterPro" id="IPR036942">
    <property type="entry name" value="Beta-barrel_TonB_sf"/>
</dbReference>
<dbReference type="EMBL" id="JBHLTL010000001">
    <property type="protein sequence ID" value="MFC0588766.1"/>
    <property type="molecule type" value="Genomic_DNA"/>
</dbReference>
<sequence length="643" mass="68852">MRSLVVVFSTSLAFCLALAAPAAAQDRSADNAVTQAEDAFGFSVGRETLGIYNGGNVRGFSPNAAGNVRIDGLYFDPAFDFPGLLTDSTSIKVGLSAQGYPFAAPSGIQDISLRRPGDKAGASLVANFDSFSSAGIEATGTAPLGAGLSLGYGLNLSRQAFPDGTANVNHSESLALRIQPSAGIDLLAFAGRYDDYDDEAGPFYIAAGNFLPPVPDKHRYLGPHWADFRLVTQTQGLLASAVPAKNWVVRLGLFRSTLDQRRGFFNLLTDVQPDGSANRTLIVDPPLEDRSLSGELRVSHSIADGPRLHVLHFSLRSRDARTEYGGSDELDLGPTTIYEQEDAVEPASYTFGPISRERVRQDMLGLAYSGRWRNVGELGLGLSKVRYRKTIALPGLDPVIGKDDPWLYNANAAVTLTKTLSLYAGYAKGLEESGTAPPNAANRNAPLPAILTNQKDAGLRWAITPKIKLVAGVFELSKPYFGFDGSQTFRQVGSIRNRGAEFSVSGPLTSRLDLVAGGVVLDAQVVRDAQVAGTIGRRPVGVAKHLFNLNLNWRTPWVEGLALDASLLERGAMPATTDNSLEIVGRQIVNLGARYSFKIAGKAVTARIQVYNLLDQYGLVSGGPGLYRTNQPRSVNGFLAVDF</sequence>
<evidence type="ECO:0000256" key="1">
    <source>
        <dbReference type="ARBA" id="ARBA00004571"/>
    </source>
</evidence>
<dbReference type="Gene3D" id="2.40.170.20">
    <property type="entry name" value="TonB-dependent receptor, beta-barrel domain"/>
    <property type="match status" value="1"/>
</dbReference>
<evidence type="ECO:0000256" key="2">
    <source>
        <dbReference type="ARBA" id="ARBA00022448"/>
    </source>
</evidence>
<accession>A0ABV6PG05</accession>
<gene>
    <name evidence="10" type="ORF">ACFFF7_05010</name>
</gene>
<evidence type="ECO:0000259" key="9">
    <source>
        <dbReference type="Pfam" id="PF00593"/>
    </source>
</evidence>
<dbReference type="PANTHER" id="PTHR32552:SF82">
    <property type="entry name" value="FCUA PROTEIN"/>
    <property type="match status" value="1"/>
</dbReference>
<keyword evidence="5" id="KW-0798">TonB box</keyword>
<comment type="subcellular location">
    <subcellularLocation>
        <location evidence="1">Cell outer membrane</location>
        <topology evidence="1">Multi-pass membrane protein</topology>
    </subcellularLocation>
</comment>